<dbReference type="PANTHER" id="PTHR34406:SF1">
    <property type="entry name" value="PROTEIN YCEI"/>
    <property type="match status" value="1"/>
</dbReference>
<dbReference type="SUPFAM" id="SSF101874">
    <property type="entry name" value="YceI-like"/>
    <property type="match status" value="1"/>
</dbReference>
<dbReference type="OrthoDB" id="951410at2"/>
<proteinExistence type="predicted"/>
<keyword evidence="4" id="KW-1185">Reference proteome</keyword>
<dbReference type="Proteomes" id="UP000294850">
    <property type="component" value="Unassembled WGS sequence"/>
</dbReference>
<gene>
    <name evidence="3" type="ORF">E0F88_27655</name>
</gene>
<dbReference type="InterPro" id="IPR007372">
    <property type="entry name" value="Lipid/polyisoprenoid-bd_YceI"/>
</dbReference>
<evidence type="ECO:0000259" key="2">
    <source>
        <dbReference type="SMART" id="SM00867"/>
    </source>
</evidence>
<reference evidence="3 4" key="1">
    <citation type="submission" date="2019-03" db="EMBL/GenBank/DDBJ databases">
        <title>Dyadobacter AR-3-6 sp. nov., isolated from arctic soil.</title>
        <authorList>
            <person name="Chaudhary D.K."/>
        </authorList>
    </citation>
    <scope>NUCLEOTIDE SEQUENCE [LARGE SCALE GENOMIC DNA]</scope>
    <source>
        <strain evidence="3 4">AR-3-6</strain>
    </source>
</reference>
<feature type="domain" description="Lipid/polyisoprenoid-binding YceI-like" evidence="2">
    <location>
        <begin position="55"/>
        <end position="224"/>
    </location>
</feature>
<dbReference type="EMBL" id="SMFL01000014">
    <property type="protein sequence ID" value="TDE10850.1"/>
    <property type="molecule type" value="Genomic_DNA"/>
</dbReference>
<evidence type="ECO:0000313" key="3">
    <source>
        <dbReference type="EMBL" id="TDE10850.1"/>
    </source>
</evidence>
<evidence type="ECO:0000313" key="4">
    <source>
        <dbReference type="Proteomes" id="UP000294850"/>
    </source>
</evidence>
<comment type="caution">
    <text evidence="3">The sequence shown here is derived from an EMBL/GenBank/DDBJ whole genome shotgun (WGS) entry which is preliminary data.</text>
</comment>
<dbReference type="SMART" id="SM00867">
    <property type="entry name" value="YceI"/>
    <property type="match status" value="1"/>
</dbReference>
<dbReference type="InterPro" id="IPR036761">
    <property type="entry name" value="TTHA0802/YceI-like_sf"/>
</dbReference>
<feature type="chain" id="PRO_5020833165" evidence="1">
    <location>
        <begin position="34"/>
        <end position="225"/>
    </location>
</feature>
<dbReference type="Gene3D" id="2.40.128.110">
    <property type="entry name" value="Lipid/polyisoprenoid-binding, YceI-like"/>
    <property type="match status" value="1"/>
</dbReference>
<feature type="signal peptide" evidence="1">
    <location>
        <begin position="1"/>
        <end position="33"/>
    </location>
</feature>
<dbReference type="PANTHER" id="PTHR34406">
    <property type="entry name" value="PROTEIN YCEI"/>
    <property type="match status" value="1"/>
</dbReference>
<dbReference type="AlphaFoldDB" id="A0A4R5DFX0"/>
<accession>A0A4R5DFX0</accession>
<sequence length="225" mass="25553">MNPYHFYCMNNKLSINNLTLFITFLAFSCRATAKEENKINSTASPLSLHAGNEKYMMIDTKQSVLTWKGQNLSGLNSQTGYIYISKGELMIENGQLTGGTVEVDMNTIEDKNHGRDNKLVNHLKDPDFFEVEKFPYATIAITSVVPVNDKNQNITGNLTIKGITHPVTFPVKFEVRNGIVKADSKLVIDRTQWDVRYKSSKFYDKLANQTMSDSIEFHMKIIARK</sequence>
<protein>
    <submittedName>
        <fullName evidence="3">YceI family protein</fullName>
    </submittedName>
</protein>
<name>A0A4R5DFX0_9BACT</name>
<dbReference type="Pfam" id="PF04264">
    <property type="entry name" value="YceI"/>
    <property type="match status" value="1"/>
</dbReference>
<evidence type="ECO:0000256" key="1">
    <source>
        <dbReference type="SAM" id="SignalP"/>
    </source>
</evidence>
<keyword evidence="1" id="KW-0732">Signal</keyword>
<organism evidence="3 4">
    <name type="scientific">Dyadobacter psychrotolerans</name>
    <dbReference type="NCBI Taxonomy" id="2541721"/>
    <lineage>
        <taxon>Bacteria</taxon>
        <taxon>Pseudomonadati</taxon>
        <taxon>Bacteroidota</taxon>
        <taxon>Cytophagia</taxon>
        <taxon>Cytophagales</taxon>
        <taxon>Spirosomataceae</taxon>
        <taxon>Dyadobacter</taxon>
    </lineage>
</organism>